<dbReference type="AlphaFoldDB" id="A0A3B0SGM3"/>
<dbReference type="SUPFAM" id="SSF159275">
    <property type="entry name" value="PA1994-like"/>
    <property type="match status" value="1"/>
</dbReference>
<sequence length="196" mass="21650">MSGKTMSGKTIATCTWRALGWDGDDTCRLARVDQGWLLIGHARFRDDLGYAALDYTLRCDHDWHTISADVAGLHGDLEVRIRITHGPEGWILNGAVQPDVDAADDIDLSFTPATNLMPLRRLRASGHFDIRLRAAWLRYPQAVLHPLDQTYGVLKEAGEISYASAQTGFATTLEVDETGFVTLYPGLWQGEVTHAA</sequence>
<evidence type="ECO:0008006" key="2">
    <source>
        <dbReference type="Google" id="ProtNLM"/>
    </source>
</evidence>
<organism evidence="1">
    <name type="scientific">hydrothermal vent metagenome</name>
    <dbReference type="NCBI Taxonomy" id="652676"/>
    <lineage>
        <taxon>unclassified sequences</taxon>
        <taxon>metagenomes</taxon>
        <taxon>ecological metagenomes</taxon>
    </lineage>
</organism>
<dbReference type="InterPro" id="IPR009467">
    <property type="entry name" value="Glycolipid-bd_prot_put"/>
</dbReference>
<dbReference type="EMBL" id="UOEG01000296">
    <property type="protein sequence ID" value="VAW05361.1"/>
    <property type="molecule type" value="Genomic_DNA"/>
</dbReference>
<proteinExistence type="predicted"/>
<evidence type="ECO:0000313" key="1">
    <source>
        <dbReference type="EMBL" id="VAW05361.1"/>
    </source>
</evidence>
<accession>A0A3B0SGM3</accession>
<name>A0A3B0SGM3_9ZZZZ</name>
<reference evidence="1" key="1">
    <citation type="submission" date="2018-06" db="EMBL/GenBank/DDBJ databases">
        <authorList>
            <person name="Zhirakovskaya E."/>
        </authorList>
    </citation>
    <scope>NUCLEOTIDE SEQUENCE</scope>
</reference>
<dbReference type="Pfam" id="PF06475">
    <property type="entry name" value="Glycolipid_bind"/>
    <property type="match status" value="1"/>
</dbReference>
<protein>
    <recommendedName>
        <fullName evidence="2">Glycolipid-binding domain-containing protein</fullName>
    </recommendedName>
</protein>
<gene>
    <name evidence="1" type="ORF">MNBD_ALPHA07-487</name>
</gene>